<comment type="caution">
    <text evidence="1">The sequence shown here is derived from an EMBL/GenBank/DDBJ whole genome shotgun (WGS) entry which is preliminary data.</text>
</comment>
<dbReference type="EMBL" id="MRZV01000568">
    <property type="protein sequence ID" value="PIK47628.1"/>
    <property type="molecule type" value="Genomic_DNA"/>
</dbReference>
<reference evidence="1 2" key="1">
    <citation type="journal article" date="2017" name="PLoS Biol.">
        <title>The sea cucumber genome provides insights into morphological evolution and visceral regeneration.</title>
        <authorList>
            <person name="Zhang X."/>
            <person name="Sun L."/>
            <person name="Yuan J."/>
            <person name="Sun Y."/>
            <person name="Gao Y."/>
            <person name="Zhang L."/>
            <person name="Li S."/>
            <person name="Dai H."/>
            <person name="Hamel J.F."/>
            <person name="Liu C."/>
            <person name="Yu Y."/>
            <person name="Liu S."/>
            <person name="Lin W."/>
            <person name="Guo K."/>
            <person name="Jin S."/>
            <person name="Xu P."/>
            <person name="Storey K.B."/>
            <person name="Huan P."/>
            <person name="Zhang T."/>
            <person name="Zhou Y."/>
            <person name="Zhang J."/>
            <person name="Lin C."/>
            <person name="Li X."/>
            <person name="Xing L."/>
            <person name="Huo D."/>
            <person name="Sun M."/>
            <person name="Wang L."/>
            <person name="Mercier A."/>
            <person name="Li F."/>
            <person name="Yang H."/>
            <person name="Xiang J."/>
        </authorList>
    </citation>
    <scope>NUCLEOTIDE SEQUENCE [LARGE SCALE GENOMIC DNA]</scope>
    <source>
        <strain evidence="1">Shaxun</strain>
        <tissue evidence="1">Muscle</tissue>
    </source>
</reference>
<dbReference type="GO" id="GO:0036064">
    <property type="term" value="C:ciliary basal body"/>
    <property type="evidence" value="ECO:0007669"/>
    <property type="project" value="TreeGrafter"/>
</dbReference>
<dbReference type="Pfam" id="PF16045">
    <property type="entry name" value="LisH_2"/>
    <property type="match status" value="1"/>
</dbReference>
<proteinExistence type="predicted"/>
<dbReference type="InterPro" id="IPR055289">
    <property type="entry name" value="OFD1"/>
</dbReference>
<sequence>MSATELKSKLYQTFKQKGWEDALKVQLRKRLVAELQHSAMKQGFTPRREEEQVDARKTSLTLRAVNSLVADHLKRCNYEYTLSIFLPESDTAREKMFTIPDLLELLHVQPVHLSTINLQKKFHIMKTKLLIELVSVYGRTSADKVVQVDELPAYQTSIGERSLQMN</sequence>
<gene>
    <name evidence="1" type="ORF">BSL78_15492</name>
</gene>
<dbReference type="InterPro" id="IPR006594">
    <property type="entry name" value="LisH"/>
</dbReference>
<keyword evidence="2" id="KW-1185">Reference proteome</keyword>
<dbReference type="PANTHER" id="PTHR39063">
    <property type="entry name" value="ORAL-FACIAL-DIGITAL SYNDROME 1 PROTEIN HOMOLOG"/>
    <property type="match status" value="1"/>
</dbReference>
<evidence type="ECO:0000313" key="1">
    <source>
        <dbReference type="EMBL" id="PIK47628.1"/>
    </source>
</evidence>
<dbReference type="GO" id="GO:0005576">
    <property type="term" value="C:extracellular region"/>
    <property type="evidence" value="ECO:0007669"/>
    <property type="project" value="GOC"/>
</dbReference>
<protein>
    <submittedName>
        <fullName evidence="1">Putative oral-facial-digital syndrome 1 protein-like</fullName>
    </submittedName>
</protein>
<dbReference type="STRING" id="307972.A0A2G8KI10"/>
<accession>A0A2G8KI10</accession>
<dbReference type="AlphaFoldDB" id="A0A2G8KI10"/>
<dbReference type="GO" id="GO:0060287">
    <property type="term" value="P:epithelial cilium movement involved in determination of left/right asymmetry"/>
    <property type="evidence" value="ECO:0007669"/>
    <property type="project" value="TreeGrafter"/>
</dbReference>
<name>A0A2G8KI10_STIJA</name>
<dbReference type="GO" id="GO:0005813">
    <property type="term" value="C:centrosome"/>
    <property type="evidence" value="ECO:0007669"/>
    <property type="project" value="TreeGrafter"/>
</dbReference>
<evidence type="ECO:0000313" key="2">
    <source>
        <dbReference type="Proteomes" id="UP000230750"/>
    </source>
</evidence>
<dbReference type="Gene3D" id="1.20.960.40">
    <property type="match status" value="1"/>
</dbReference>
<dbReference type="PANTHER" id="PTHR39063:SF1">
    <property type="entry name" value="OFD1 CENTRIOLE AND CENTRIOLAR SATELLITE PROTEIN"/>
    <property type="match status" value="1"/>
</dbReference>
<dbReference type="Proteomes" id="UP000230750">
    <property type="component" value="Unassembled WGS sequence"/>
</dbReference>
<dbReference type="OrthoDB" id="206339at2759"/>
<organism evidence="1 2">
    <name type="scientific">Stichopus japonicus</name>
    <name type="common">Sea cucumber</name>
    <dbReference type="NCBI Taxonomy" id="307972"/>
    <lineage>
        <taxon>Eukaryota</taxon>
        <taxon>Metazoa</taxon>
        <taxon>Echinodermata</taxon>
        <taxon>Eleutherozoa</taxon>
        <taxon>Echinozoa</taxon>
        <taxon>Holothuroidea</taxon>
        <taxon>Aspidochirotacea</taxon>
        <taxon>Aspidochirotida</taxon>
        <taxon>Stichopodidae</taxon>
        <taxon>Apostichopus</taxon>
    </lineage>
</organism>
<dbReference type="PROSITE" id="PS50896">
    <property type="entry name" value="LISH"/>
    <property type="match status" value="1"/>
</dbReference>